<evidence type="ECO:0000313" key="1">
    <source>
        <dbReference type="EMBL" id="MBD8046977.1"/>
    </source>
</evidence>
<dbReference type="InterPro" id="IPR011335">
    <property type="entry name" value="Restrct_endonuc-II-like"/>
</dbReference>
<organism evidence="1 2">
    <name type="scientific">Clostridium faecium</name>
    <dbReference type="NCBI Taxonomy" id="2762223"/>
    <lineage>
        <taxon>Bacteria</taxon>
        <taxon>Bacillati</taxon>
        <taxon>Bacillota</taxon>
        <taxon>Clostridia</taxon>
        <taxon>Eubacteriales</taxon>
        <taxon>Clostridiaceae</taxon>
        <taxon>Clostridium</taxon>
    </lineage>
</organism>
<protein>
    <submittedName>
        <fullName evidence="1">MspI family type II restriction endonuclease</fullName>
    </submittedName>
</protein>
<reference evidence="1 2" key="1">
    <citation type="submission" date="2020-08" db="EMBL/GenBank/DDBJ databases">
        <title>A Genomic Blueprint of the Chicken Gut Microbiome.</title>
        <authorList>
            <person name="Gilroy R."/>
            <person name="Ravi A."/>
            <person name="Getino M."/>
            <person name="Pursley I."/>
            <person name="Horton D.L."/>
            <person name="Alikhan N.-F."/>
            <person name="Baker D."/>
            <person name="Gharbi K."/>
            <person name="Hall N."/>
            <person name="Watson M."/>
            <person name="Adriaenssens E.M."/>
            <person name="Foster-Nyarko E."/>
            <person name="Jarju S."/>
            <person name="Secka A."/>
            <person name="Antonio M."/>
            <person name="Oren A."/>
            <person name="Chaudhuri R."/>
            <person name="La Ragione R.M."/>
            <person name="Hildebrand F."/>
            <person name="Pallen M.J."/>
        </authorList>
    </citation>
    <scope>NUCLEOTIDE SEQUENCE [LARGE SCALE GENOMIC DNA]</scope>
    <source>
        <strain evidence="1 2">N37</strain>
    </source>
</reference>
<dbReference type="Proteomes" id="UP000627166">
    <property type="component" value="Unassembled WGS sequence"/>
</dbReference>
<name>A0ABR8YS63_9CLOT</name>
<proteinExistence type="predicted"/>
<gene>
    <name evidence="1" type="ORF">H9637_07980</name>
</gene>
<sequence>MCDKIREAYAEYNIENLTYGEIGDKLGDAYESFVVNVFNDKDYLNKFDELSNNKLDECIFKTILNKEGIDINQIIKIEATDKIPRRASGGNAKTDVLVKVYIKSGQTINIPISVKQTTVAKVAMAEFDVDTILRETGIKNTEIERLMKKHQQDASAINFSKEEKLILKNELAQDNNKEKLLRWILTMSPLPDNSDIRIPRYIIKFQLDKDSLSVKELGIFNIDEYISHISTDRRGNPAKSGFGTGLSWTYATGSKGKKIQFKG</sequence>
<dbReference type="Pfam" id="PF09208">
    <property type="entry name" value="Endonuc-MspI"/>
    <property type="match status" value="1"/>
</dbReference>
<dbReference type="RefSeq" id="WP_191739951.1">
    <property type="nucleotide sequence ID" value="NZ_JACSQB010000053.1"/>
</dbReference>
<dbReference type="SUPFAM" id="SSF52980">
    <property type="entry name" value="Restriction endonuclease-like"/>
    <property type="match status" value="1"/>
</dbReference>
<evidence type="ECO:0000313" key="2">
    <source>
        <dbReference type="Proteomes" id="UP000627166"/>
    </source>
</evidence>
<accession>A0ABR8YS63</accession>
<keyword evidence="1" id="KW-0378">Hydrolase</keyword>
<keyword evidence="1" id="KW-0540">Nuclease</keyword>
<keyword evidence="1" id="KW-0255">Endonuclease</keyword>
<dbReference type="InterPro" id="IPR015291">
    <property type="entry name" value="Restrct_endonuc_II_MspI"/>
</dbReference>
<comment type="caution">
    <text evidence="1">The sequence shown here is derived from an EMBL/GenBank/DDBJ whole genome shotgun (WGS) entry which is preliminary data.</text>
</comment>
<dbReference type="GO" id="GO:0004519">
    <property type="term" value="F:endonuclease activity"/>
    <property type="evidence" value="ECO:0007669"/>
    <property type="project" value="UniProtKB-KW"/>
</dbReference>
<keyword evidence="2" id="KW-1185">Reference proteome</keyword>
<dbReference type="EMBL" id="JACSQB010000053">
    <property type="protein sequence ID" value="MBD8046977.1"/>
    <property type="molecule type" value="Genomic_DNA"/>
</dbReference>